<dbReference type="GO" id="GO:0009103">
    <property type="term" value="P:lipopolysaccharide biosynthetic process"/>
    <property type="evidence" value="ECO:0007669"/>
    <property type="project" value="TreeGrafter"/>
</dbReference>
<evidence type="ECO:0000256" key="1">
    <source>
        <dbReference type="ARBA" id="ARBA00022679"/>
    </source>
</evidence>
<organism evidence="3 4">
    <name type="scientific">Candidatus Mailhella merdigallinarum</name>
    <dbReference type="NCBI Taxonomy" id="2838658"/>
    <lineage>
        <taxon>Bacteria</taxon>
        <taxon>Pseudomonadati</taxon>
        <taxon>Thermodesulfobacteriota</taxon>
        <taxon>Desulfovibrionia</taxon>
        <taxon>Desulfovibrionales</taxon>
        <taxon>Desulfovibrionaceae</taxon>
        <taxon>Mailhella</taxon>
    </lineage>
</organism>
<dbReference type="Gene3D" id="3.40.50.2000">
    <property type="entry name" value="Glycogen Phosphorylase B"/>
    <property type="match status" value="2"/>
</dbReference>
<protein>
    <submittedName>
        <fullName evidence="3">Glycosyltransferase</fullName>
        <ecNumber evidence="3">2.4.-.-</ecNumber>
    </submittedName>
</protein>
<comment type="caution">
    <text evidence="3">The sequence shown here is derived from an EMBL/GenBank/DDBJ whole genome shotgun (WGS) entry which is preliminary data.</text>
</comment>
<dbReference type="SUPFAM" id="SSF53756">
    <property type="entry name" value="UDP-Glycosyltransferase/glycogen phosphorylase"/>
    <property type="match status" value="1"/>
</dbReference>
<dbReference type="PANTHER" id="PTHR46401:SF2">
    <property type="entry name" value="GLYCOSYLTRANSFERASE WBBK-RELATED"/>
    <property type="match status" value="1"/>
</dbReference>
<evidence type="ECO:0000259" key="2">
    <source>
        <dbReference type="Pfam" id="PF12000"/>
    </source>
</evidence>
<keyword evidence="3" id="KW-0328">Glycosyltransferase</keyword>
<dbReference type="Proteomes" id="UP000824225">
    <property type="component" value="Unassembled WGS sequence"/>
</dbReference>
<dbReference type="AlphaFoldDB" id="A0A9D2HFA7"/>
<dbReference type="InterPro" id="IPR022623">
    <property type="entry name" value="Glyco_trans_4"/>
</dbReference>
<reference evidence="3" key="2">
    <citation type="submission" date="2021-04" db="EMBL/GenBank/DDBJ databases">
        <authorList>
            <person name="Gilroy R."/>
        </authorList>
    </citation>
    <scope>NUCLEOTIDE SEQUENCE</scope>
    <source>
        <strain evidence="3">CHK186-16707</strain>
    </source>
</reference>
<accession>A0A9D2HFA7</accession>
<evidence type="ECO:0000313" key="4">
    <source>
        <dbReference type="Proteomes" id="UP000824225"/>
    </source>
</evidence>
<gene>
    <name evidence="3" type="ORF">H9962_09415</name>
</gene>
<dbReference type="PANTHER" id="PTHR46401">
    <property type="entry name" value="GLYCOSYLTRANSFERASE WBBK-RELATED"/>
    <property type="match status" value="1"/>
</dbReference>
<dbReference type="Pfam" id="PF13692">
    <property type="entry name" value="Glyco_trans_1_4"/>
    <property type="match status" value="1"/>
</dbReference>
<proteinExistence type="predicted"/>
<dbReference type="EMBL" id="DXAN01000029">
    <property type="protein sequence ID" value="HJA09387.1"/>
    <property type="molecule type" value="Genomic_DNA"/>
</dbReference>
<evidence type="ECO:0000313" key="3">
    <source>
        <dbReference type="EMBL" id="HJA09387.1"/>
    </source>
</evidence>
<sequence length="407" mass="44955">MRILFLNRDFPGPFRSLALHFGAASGVTTLFLSERGRRGERLPGVRRLRVPFVPVEPEGRDEGERNMVRILRRAAGAANAMLRLRRDGFAPDVVYASASDGLGFYAPDIFPQALHVARAEWFYTQGENHTFFTRGATRPPADFAPARVRNLCQYNALDACDLAVTDSLWQKAQYPACLAEKIAVLAPGVDSGYFSPCPGLRFTGEACDLSGAPELITFSFRGNASTRGLPQFMEALPAVLTARPQCHALIMAAAPSEEGDSPVGDVRRWLDNAALPPRDARRVHALEFRSVEEYRLLLRASTVHVYLTAPFTLSAGLFEALACGALVVGSDTAPVREVLRHGENGFLCDFWDAARLAELLRGVLDRAPRLMPLREAARRTVLDRYELARQTERHAALILDALERKRG</sequence>
<feature type="domain" description="Glycosyl transferase family 4" evidence="2">
    <location>
        <begin position="28"/>
        <end position="192"/>
    </location>
</feature>
<keyword evidence="1 3" id="KW-0808">Transferase</keyword>
<reference evidence="3" key="1">
    <citation type="journal article" date="2021" name="PeerJ">
        <title>Extensive microbial diversity within the chicken gut microbiome revealed by metagenomics and culture.</title>
        <authorList>
            <person name="Gilroy R."/>
            <person name="Ravi A."/>
            <person name="Getino M."/>
            <person name="Pursley I."/>
            <person name="Horton D.L."/>
            <person name="Alikhan N.F."/>
            <person name="Baker D."/>
            <person name="Gharbi K."/>
            <person name="Hall N."/>
            <person name="Watson M."/>
            <person name="Adriaenssens E.M."/>
            <person name="Foster-Nyarko E."/>
            <person name="Jarju S."/>
            <person name="Secka A."/>
            <person name="Antonio M."/>
            <person name="Oren A."/>
            <person name="Chaudhuri R.R."/>
            <person name="La Ragione R."/>
            <person name="Hildebrand F."/>
            <person name="Pallen M.J."/>
        </authorList>
    </citation>
    <scope>NUCLEOTIDE SEQUENCE</scope>
    <source>
        <strain evidence="3">CHK186-16707</strain>
    </source>
</reference>
<dbReference type="EC" id="2.4.-.-" evidence="3"/>
<dbReference type="Pfam" id="PF12000">
    <property type="entry name" value="Glyco_trans_4_3"/>
    <property type="match status" value="1"/>
</dbReference>
<name>A0A9D2HFA7_9BACT</name>
<dbReference type="GO" id="GO:0016757">
    <property type="term" value="F:glycosyltransferase activity"/>
    <property type="evidence" value="ECO:0007669"/>
    <property type="project" value="UniProtKB-KW"/>
</dbReference>